<feature type="region of interest" description="Disordered" evidence="1">
    <location>
        <begin position="1"/>
        <end position="33"/>
    </location>
</feature>
<comment type="caution">
    <text evidence="2">The sequence shown here is derived from an EMBL/GenBank/DDBJ whole genome shotgun (WGS) entry which is preliminary data.</text>
</comment>
<dbReference type="AlphaFoldDB" id="A0A1X0FU21"/>
<accession>A0A1X0FU21</accession>
<name>A0A1X0FU21_MYCIE</name>
<organism evidence="2 3">
    <name type="scientific">Mycobacterium intermedium</name>
    <dbReference type="NCBI Taxonomy" id="28445"/>
    <lineage>
        <taxon>Bacteria</taxon>
        <taxon>Bacillati</taxon>
        <taxon>Actinomycetota</taxon>
        <taxon>Actinomycetes</taxon>
        <taxon>Mycobacteriales</taxon>
        <taxon>Mycobacteriaceae</taxon>
        <taxon>Mycobacterium</taxon>
        <taxon>Mycobacterium simiae complex</taxon>
    </lineage>
</organism>
<evidence type="ECO:0000256" key="1">
    <source>
        <dbReference type="SAM" id="MobiDB-lite"/>
    </source>
</evidence>
<sequence length="115" mass="12100">MSGPHPPGREPDIPDSASEPPGQLEPLGSIDDALNAELDGALPPLDDAGSAAQTDAYSRAYSAPEAEQFLSGTFIPADLALYDYDDYREYDDDRGPRWPGVVVVAAVLAAIALVT</sequence>
<gene>
    <name evidence="2" type="ORF">BST27_13765</name>
</gene>
<dbReference type="Proteomes" id="UP000192739">
    <property type="component" value="Unassembled WGS sequence"/>
</dbReference>
<reference evidence="2 3" key="1">
    <citation type="submission" date="2017-02" db="EMBL/GenBank/DDBJ databases">
        <title>The new phylogeny of genus Mycobacterium.</title>
        <authorList>
            <person name="Tortoli E."/>
            <person name="Trovato A."/>
            <person name="Cirillo D.M."/>
        </authorList>
    </citation>
    <scope>NUCLEOTIDE SEQUENCE [LARGE SCALE GENOMIC DNA]</scope>
    <source>
        <strain evidence="2 3">DSM 44049</strain>
    </source>
</reference>
<evidence type="ECO:0000313" key="2">
    <source>
        <dbReference type="EMBL" id="ORB05028.1"/>
    </source>
</evidence>
<evidence type="ECO:0000313" key="3">
    <source>
        <dbReference type="Proteomes" id="UP000192739"/>
    </source>
</evidence>
<proteinExistence type="predicted"/>
<feature type="non-terminal residue" evidence="2">
    <location>
        <position position="115"/>
    </location>
</feature>
<protein>
    <submittedName>
        <fullName evidence="2">Uncharacterized protein</fullName>
    </submittedName>
</protein>
<dbReference type="EMBL" id="MVHT01000033">
    <property type="protein sequence ID" value="ORB05028.1"/>
    <property type="molecule type" value="Genomic_DNA"/>
</dbReference>
<keyword evidence="3" id="KW-1185">Reference proteome</keyword>